<dbReference type="PANTHER" id="PTHR18895">
    <property type="entry name" value="HEMK METHYLTRANSFERASE"/>
    <property type="match status" value="1"/>
</dbReference>
<dbReference type="PROSITE" id="PS00092">
    <property type="entry name" value="N6_MTASE"/>
    <property type="match status" value="1"/>
</dbReference>
<name>A0A1G2SCZ3_9BACT</name>
<reference evidence="1 2" key="1">
    <citation type="journal article" date="2016" name="Nat. Commun.">
        <title>Thousands of microbial genomes shed light on interconnected biogeochemical processes in an aquifer system.</title>
        <authorList>
            <person name="Anantharaman K."/>
            <person name="Brown C.T."/>
            <person name="Hug L.A."/>
            <person name="Sharon I."/>
            <person name="Castelle C.J."/>
            <person name="Probst A.J."/>
            <person name="Thomas B.C."/>
            <person name="Singh A."/>
            <person name="Wilkins M.J."/>
            <person name="Karaoz U."/>
            <person name="Brodie E.L."/>
            <person name="Williams K.H."/>
            <person name="Hubbard S.S."/>
            <person name="Banfield J.F."/>
        </authorList>
    </citation>
    <scope>NUCLEOTIDE SEQUENCE [LARGE SCALE GENOMIC DNA]</scope>
</reference>
<dbReference type="InterPro" id="IPR029063">
    <property type="entry name" value="SAM-dependent_MTases_sf"/>
</dbReference>
<sequence length="146" mass="16491">MKVDFGEHDVNLLAQIEKNITLNGIDAARTRVIKSDIFSNISDTYDYIFANPPYIPKAHGAALPDSVKKFEPYQALFADDDGIFFIKKLIAEAPKFLAPGGSLFIEFDSEQKDEIETLVAKNPSWQRVEFMKDQYGAWRTAILTRG</sequence>
<comment type="caution">
    <text evidence="1">The sequence shown here is derived from an EMBL/GenBank/DDBJ whole genome shotgun (WGS) entry which is preliminary data.</text>
</comment>
<dbReference type="InterPro" id="IPR002052">
    <property type="entry name" value="DNA_methylase_N6_adenine_CS"/>
</dbReference>
<dbReference type="STRING" id="1802723.A2675_00475"/>
<dbReference type="InterPro" id="IPR050320">
    <property type="entry name" value="N5-glutamine_MTase"/>
</dbReference>
<dbReference type="SUPFAM" id="SSF53335">
    <property type="entry name" value="S-adenosyl-L-methionine-dependent methyltransferases"/>
    <property type="match status" value="1"/>
</dbReference>
<dbReference type="GO" id="GO:0008168">
    <property type="term" value="F:methyltransferase activity"/>
    <property type="evidence" value="ECO:0007669"/>
    <property type="project" value="InterPro"/>
</dbReference>
<evidence type="ECO:0000313" key="1">
    <source>
        <dbReference type="EMBL" id="OHA82271.1"/>
    </source>
</evidence>
<organism evidence="1 2">
    <name type="scientific">Candidatus Yonathbacteria bacterium RIFCSPHIGHO2_01_FULL_51_10</name>
    <dbReference type="NCBI Taxonomy" id="1802723"/>
    <lineage>
        <taxon>Bacteria</taxon>
        <taxon>Candidatus Yonathiibacteriota</taxon>
    </lineage>
</organism>
<evidence type="ECO:0000313" key="2">
    <source>
        <dbReference type="Proteomes" id="UP000176997"/>
    </source>
</evidence>
<proteinExistence type="predicted"/>
<dbReference type="GO" id="GO:0032259">
    <property type="term" value="P:methylation"/>
    <property type="evidence" value="ECO:0007669"/>
    <property type="project" value="InterPro"/>
</dbReference>
<gene>
    <name evidence="1" type="ORF">A2675_00475</name>
</gene>
<evidence type="ECO:0008006" key="3">
    <source>
        <dbReference type="Google" id="ProtNLM"/>
    </source>
</evidence>
<dbReference type="Gene3D" id="3.40.50.150">
    <property type="entry name" value="Vaccinia Virus protein VP39"/>
    <property type="match status" value="1"/>
</dbReference>
<protein>
    <recommendedName>
        <fullName evidence="3">Methyltransferase small domain-containing protein</fullName>
    </recommendedName>
</protein>
<accession>A0A1G2SCZ3</accession>
<dbReference type="AlphaFoldDB" id="A0A1G2SCZ3"/>
<dbReference type="GO" id="GO:0003676">
    <property type="term" value="F:nucleic acid binding"/>
    <property type="evidence" value="ECO:0007669"/>
    <property type="project" value="InterPro"/>
</dbReference>
<dbReference type="Proteomes" id="UP000176997">
    <property type="component" value="Unassembled WGS sequence"/>
</dbReference>
<dbReference type="EMBL" id="MHUS01000002">
    <property type="protein sequence ID" value="OHA82271.1"/>
    <property type="molecule type" value="Genomic_DNA"/>
</dbReference>
<dbReference type="PANTHER" id="PTHR18895:SF74">
    <property type="entry name" value="MTRF1L RELEASE FACTOR GLUTAMINE METHYLTRANSFERASE"/>
    <property type="match status" value="1"/>
</dbReference>